<dbReference type="Proteomes" id="UP001159364">
    <property type="component" value="Linkage Group LG08"/>
</dbReference>
<dbReference type="GO" id="GO:0009639">
    <property type="term" value="P:response to red or far red light"/>
    <property type="evidence" value="ECO:0007669"/>
    <property type="project" value="InterPro"/>
</dbReference>
<name>A0AAV8UBF3_9ROSI</name>
<dbReference type="AlphaFoldDB" id="A0AAV8UBF3"/>
<dbReference type="GO" id="GO:0016607">
    <property type="term" value="C:nuclear speck"/>
    <property type="evidence" value="ECO:0007669"/>
    <property type="project" value="TreeGrafter"/>
</dbReference>
<comment type="caution">
    <text evidence="1">The sequence shown here is derived from an EMBL/GenBank/DDBJ whole genome shotgun (WGS) entry which is preliminary data.</text>
</comment>
<evidence type="ECO:0000313" key="2">
    <source>
        <dbReference type="Proteomes" id="UP001159364"/>
    </source>
</evidence>
<evidence type="ECO:0000313" key="1">
    <source>
        <dbReference type="EMBL" id="KAJ8899721.1"/>
    </source>
</evidence>
<dbReference type="GO" id="GO:0061608">
    <property type="term" value="F:nuclear import signal receptor activity"/>
    <property type="evidence" value="ECO:0007669"/>
    <property type="project" value="TreeGrafter"/>
</dbReference>
<dbReference type="PANTHER" id="PTHR37723">
    <property type="entry name" value="PROTEIN FAR-RED ELONGATED HYPOCOTYL 1"/>
    <property type="match status" value="1"/>
</dbReference>
<dbReference type="PANTHER" id="PTHR37723:SF1">
    <property type="entry name" value="PROTEIN FAR-RED-ELONGATED HYPOCOTYL 1-LIKE"/>
    <property type="match status" value="1"/>
</dbReference>
<sequence length="259" mass="28663">MDVDNGDTDPSGFNSCALNSHNIELNKKRKLQGDQLGLPIPKHKCWGHQLPTEPLTRVQENQEIEDFFKHDLEDENSDRLATGYDCSHESANDNNSFVGDAESVSSLCGDSKFDSDDSKIWSSDAPSTSSFSFGCSSSTISQSYSDDTTGTSAGKEDACGGGKLDPVDLDHGFQITHYHEDSNLKFGSNADYTYPECGKELVDLYRDEELEAALHSNTLNPNIYVLSSGRWSLNQDSQPATRKPTIDQEFEQYFSTLML</sequence>
<dbReference type="GO" id="GO:0051457">
    <property type="term" value="P:maintenance of protein location in nucleus"/>
    <property type="evidence" value="ECO:0007669"/>
    <property type="project" value="TreeGrafter"/>
</dbReference>
<proteinExistence type="predicted"/>
<keyword evidence="2" id="KW-1185">Reference proteome</keyword>
<dbReference type="GO" id="GO:0005737">
    <property type="term" value="C:cytoplasm"/>
    <property type="evidence" value="ECO:0007669"/>
    <property type="project" value="TreeGrafter"/>
</dbReference>
<gene>
    <name evidence="1" type="ORF">K2173_019420</name>
</gene>
<dbReference type="EMBL" id="JAIWQS010000008">
    <property type="protein sequence ID" value="KAJ8899721.1"/>
    <property type="molecule type" value="Genomic_DNA"/>
</dbReference>
<accession>A0AAV8UBF3</accession>
<reference evidence="1 2" key="1">
    <citation type="submission" date="2021-09" db="EMBL/GenBank/DDBJ databases">
        <title>Genomic insights and catalytic innovation underlie evolution of tropane alkaloids biosynthesis.</title>
        <authorList>
            <person name="Wang Y.-J."/>
            <person name="Tian T."/>
            <person name="Huang J.-P."/>
            <person name="Huang S.-X."/>
        </authorList>
    </citation>
    <scope>NUCLEOTIDE SEQUENCE [LARGE SCALE GENOMIC DNA]</scope>
    <source>
        <strain evidence="1">KIB-2018</strain>
        <tissue evidence="1">Leaf</tissue>
    </source>
</reference>
<protein>
    <submittedName>
        <fullName evidence="1">Uncharacterized protein</fullName>
    </submittedName>
</protein>
<dbReference type="InterPro" id="IPR037766">
    <property type="entry name" value="FHY1"/>
</dbReference>
<organism evidence="1 2">
    <name type="scientific">Erythroxylum novogranatense</name>
    <dbReference type="NCBI Taxonomy" id="1862640"/>
    <lineage>
        <taxon>Eukaryota</taxon>
        <taxon>Viridiplantae</taxon>
        <taxon>Streptophyta</taxon>
        <taxon>Embryophyta</taxon>
        <taxon>Tracheophyta</taxon>
        <taxon>Spermatophyta</taxon>
        <taxon>Magnoliopsida</taxon>
        <taxon>eudicotyledons</taxon>
        <taxon>Gunneridae</taxon>
        <taxon>Pentapetalae</taxon>
        <taxon>rosids</taxon>
        <taxon>fabids</taxon>
        <taxon>Malpighiales</taxon>
        <taxon>Erythroxylaceae</taxon>
        <taxon>Erythroxylum</taxon>
    </lineage>
</organism>